<dbReference type="Proteomes" id="UP000177269">
    <property type="component" value="Unassembled WGS sequence"/>
</dbReference>
<protein>
    <submittedName>
        <fullName evidence="3">Uncharacterized protein</fullName>
    </submittedName>
</protein>
<reference evidence="3 4" key="1">
    <citation type="journal article" date="2016" name="Nat. Commun.">
        <title>Thousands of microbial genomes shed light on interconnected biogeochemical processes in an aquifer system.</title>
        <authorList>
            <person name="Anantharaman K."/>
            <person name="Brown C.T."/>
            <person name="Hug L.A."/>
            <person name="Sharon I."/>
            <person name="Castelle C.J."/>
            <person name="Probst A.J."/>
            <person name="Thomas B.C."/>
            <person name="Singh A."/>
            <person name="Wilkins M.J."/>
            <person name="Karaoz U."/>
            <person name="Brodie E.L."/>
            <person name="Williams K.H."/>
            <person name="Hubbard S.S."/>
            <person name="Banfield J.F."/>
        </authorList>
    </citation>
    <scope>NUCLEOTIDE SEQUENCE [LARGE SCALE GENOMIC DNA]</scope>
</reference>
<sequence>MILDIKKIAPVLIVTVILSIAFSFLPTPNVAYGAPSAGLQEAYKPLTKLPQKFFPQQNIDLSGFLVGMFKLLIAVSGLLAMIMIIWGGVLYMSTDAISGKSEGKEKITNAVIGLVLALGSWLIIYTINPKILEFTLFKDTPLPSDVVPNMAGQQTPNTVQILPDYNIDPLNVNTNRNVMVEGSAITEPDTPPMSNVSTGYDQSSNTVQNAPAMTEPPPTREQPNSSTRRPNQVYLVP</sequence>
<dbReference type="InterPro" id="IPR043993">
    <property type="entry name" value="T4SS_pilin"/>
</dbReference>
<feature type="compositionally biased region" description="Polar residues" evidence="1">
    <location>
        <begin position="221"/>
        <end position="230"/>
    </location>
</feature>
<feature type="compositionally biased region" description="Polar residues" evidence="1">
    <location>
        <begin position="192"/>
        <end position="211"/>
    </location>
</feature>
<feature type="transmembrane region" description="Helical" evidence="2">
    <location>
        <begin position="64"/>
        <end position="86"/>
    </location>
</feature>
<proteinExistence type="predicted"/>
<organism evidence="3 4">
    <name type="scientific">Candidatus Taylorbacteria bacterium RIFCSPLOWO2_12_FULL_43_20</name>
    <dbReference type="NCBI Taxonomy" id="1802332"/>
    <lineage>
        <taxon>Bacteria</taxon>
        <taxon>Candidatus Tayloriibacteriota</taxon>
    </lineage>
</organism>
<dbReference type="EMBL" id="MHSK01000022">
    <property type="protein sequence ID" value="OHA41956.1"/>
    <property type="molecule type" value="Genomic_DNA"/>
</dbReference>
<evidence type="ECO:0000313" key="4">
    <source>
        <dbReference type="Proteomes" id="UP000177269"/>
    </source>
</evidence>
<feature type="region of interest" description="Disordered" evidence="1">
    <location>
        <begin position="184"/>
        <end position="237"/>
    </location>
</feature>
<evidence type="ECO:0000256" key="1">
    <source>
        <dbReference type="SAM" id="MobiDB-lite"/>
    </source>
</evidence>
<evidence type="ECO:0000256" key="2">
    <source>
        <dbReference type="SAM" id="Phobius"/>
    </source>
</evidence>
<keyword evidence="2" id="KW-1133">Transmembrane helix</keyword>
<evidence type="ECO:0000313" key="3">
    <source>
        <dbReference type="EMBL" id="OHA41956.1"/>
    </source>
</evidence>
<keyword evidence="2" id="KW-0812">Transmembrane</keyword>
<dbReference type="Pfam" id="PF18895">
    <property type="entry name" value="T4SS_pilin"/>
    <property type="match status" value="1"/>
</dbReference>
<dbReference type="AlphaFoldDB" id="A0A1G2P0T3"/>
<gene>
    <name evidence="3" type="ORF">A3G52_00625</name>
</gene>
<keyword evidence="2" id="KW-0472">Membrane</keyword>
<accession>A0A1G2P0T3</accession>
<name>A0A1G2P0T3_9BACT</name>
<feature type="transmembrane region" description="Helical" evidence="2">
    <location>
        <begin position="107"/>
        <end position="127"/>
    </location>
</feature>
<comment type="caution">
    <text evidence="3">The sequence shown here is derived from an EMBL/GenBank/DDBJ whole genome shotgun (WGS) entry which is preliminary data.</text>
</comment>